<dbReference type="EMBL" id="QDKG01000003">
    <property type="protein sequence ID" value="PVH25027.1"/>
    <property type="molecule type" value="Genomic_DNA"/>
</dbReference>
<protein>
    <submittedName>
        <fullName evidence="2">Uncharacterized protein</fullName>
    </submittedName>
</protein>
<comment type="caution">
    <text evidence="2">The sequence shown here is derived from an EMBL/GenBank/DDBJ whole genome shotgun (WGS) entry which is preliminary data.</text>
</comment>
<evidence type="ECO:0000313" key="3">
    <source>
        <dbReference type="Proteomes" id="UP000245627"/>
    </source>
</evidence>
<keyword evidence="3" id="KW-1185">Reference proteome</keyword>
<proteinExistence type="predicted"/>
<keyword evidence="1" id="KW-0732">Signal</keyword>
<dbReference type="AlphaFoldDB" id="A0A2T8HHV3"/>
<feature type="signal peptide" evidence="1">
    <location>
        <begin position="1"/>
        <end position="20"/>
    </location>
</feature>
<feature type="chain" id="PRO_5015729999" evidence="1">
    <location>
        <begin position="21"/>
        <end position="85"/>
    </location>
</feature>
<evidence type="ECO:0000313" key="2">
    <source>
        <dbReference type="EMBL" id="PVH25027.1"/>
    </source>
</evidence>
<reference evidence="2 3" key="1">
    <citation type="submission" date="2018-04" db="EMBL/GenBank/DDBJ databases">
        <title>Sphingobacterium cortibacter sp. nov.</title>
        <authorList>
            <person name="Li Y."/>
        </authorList>
    </citation>
    <scope>NUCLEOTIDE SEQUENCE [LARGE SCALE GENOMIC DNA]</scope>
    <source>
        <strain evidence="2 3">2c-3</strain>
    </source>
</reference>
<accession>A0A2T8HHV3</accession>
<dbReference type="Proteomes" id="UP000245627">
    <property type="component" value="Unassembled WGS sequence"/>
</dbReference>
<gene>
    <name evidence="2" type="ORF">DC487_08820</name>
</gene>
<evidence type="ECO:0000256" key="1">
    <source>
        <dbReference type="SAM" id="SignalP"/>
    </source>
</evidence>
<organism evidence="2 3">
    <name type="scientific">Sphingobacterium corticibacter</name>
    <dbReference type="NCBI Taxonomy" id="2171749"/>
    <lineage>
        <taxon>Bacteria</taxon>
        <taxon>Pseudomonadati</taxon>
        <taxon>Bacteroidota</taxon>
        <taxon>Sphingobacteriia</taxon>
        <taxon>Sphingobacteriales</taxon>
        <taxon>Sphingobacteriaceae</taxon>
        <taxon>Sphingobacterium</taxon>
    </lineage>
</organism>
<dbReference type="RefSeq" id="WP_116775617.1">
    <property type="nucleotide sequence ID" value="NZ_QDKG01000003.1"/>
</dbReference>
<sequence length="85" mass="9741">MKNLLNLTLLSLSVVCLTSAKSVTKTVEPPPEYVFNCELDAERAMWEWIYANPDYHRGAPTPNAVWDAGWVVFVETYNRCIAEYK</sequence>
<name>A0A2T8HHV3_9SPHI</name>